<evidence type="ECO:0000313" key="2">
    <source>
        <dbReference type="EMBL" id="MFC4620829.1"/>
    </source>
</evidence>
<protein>
    <submittedName>
        <fullName evidence="2">Uncharacterized protein</fullName>
    </submittedName>
</protein>
<evidence type="ECO:0000313" key="3">
    <source>
        <dbReference type="Proteomes" id="UP001595967"/>
    </source>
</evidence>
<dbReference type="Proteomes" id="UP001595967">
    <property type="component" value="Unassembled WGS sequence"/>
</dbReference>
<feature type="region of interest" description="Disordered" evidence="1">
    <location>
        <begin position="87"/>
        <end position="108"/>
    </location>
</feature>
<feature type="compositionally biased region" description="Basic and acidic residues" evidence="1">
    <location>
        <begin position="96"/>
        <end position="108"/>
    </location>
</feature>
<dbReference type="EMBL" id="JBHSEW010000001">
    <property type="protein sequence ID" value="MFC4620829.1"/>
    <property type="molecule type" value="Genomic_DNA"/>
</dbReference>
<dbReference type="RefSeq" id="WP_377723209.1">
    <property type="nucleotide sequence ID" value="NZ_JBHSEW010000001.1"/>
</dbReference>
<name>A0ABV9GTI3_9BURK</name>
<feature type="compositionally biased region" description="Basic and acidic residues" evidence="1">
    <location>
        <begin position="1"/>
        <end position="21"/>
    </location>
</feature>
<comment type="caution">
    <text evidence="2">The sequence shown here is derived from an EMBL/GenBank/DDBJ whole genome shotgun (WGS) entry which is preliminary data.</text>
</comment>
<sequence length="108" mass="11983">MGDMGDYWRDMKPALKEDSQRKRAGNRDASAGNLTAAGIPFESKNGGAHLIVSAAGLVVDFWPGTGLWVVRGTGERRRGVRHLIKRLGGRWSPQQERNDHEDGESRRT</sequence>
<accession>A0ABV9GTI3</accession>
<organism evidence="2 3">
    <name type="scientific">Comamonas nitrativorans</name>
    <dbReference type="NCBI Taxonomy" id="108437"/>
    <lineage>
        <taxon>Bacteria</taxon>
        <taxon>Pseudomonadati</taxon>
        <taxon>Pseudomonadota</taxon>
        <taxon>Betaproteobacteria</taxon>
        <taxon>Burkholderiales</taxon>
        <taxon>Comamonadaceae</taxon>
        <taxon>Comamonas</taxon>
    </lineage>
</organism>
<reference evidence="3" key="1">
    <citation type="journal article" date="2019" name="Int. J. Syst. Evol. Microbiol.">
        <title>The Global Catalogue of Microorganisms (GCM) 10K type strain sequencing project: providing services to taxonomists for standard genome sequencing and annotation.</title>
        <authorList>
            <consortium name="The Broad Institute Genomics Platform"/>
            <consortium name="The Broad Institute Genome Sequencing Center for Infectious Disease"/>
            <person name="Wu L."/>
            <person name="Ma J."/>
        </authorList>
    </citation>
    <scope>NUCLEOTIDE SEQUENCE [LARGE SCALE GENOMIC DNA]</scope>
    <source>
        <strain evidence="3">JCM 11650</strain>
    </source>
</reference>
<keyword evidence="3" id="KW-1185">Reference proteome</keyword>
<proteinExistence type="predicted"/>
<evidence type="ECO:0000256" key="1">
    <source>
        <dbReference type="SAM" id="MobiDB-lite"/>
    </source>
</evidence>
<gene>
    <name evidence="2" type="ORF">ACFO3A_01170</name>
</gene>
<feature type="region of interest" description="Disordered" evidence="1">
    <location>
        <begin position="1"/>
        <end position="33"/>
    </location>
</feature>